<reference evidence="1 2" key="1">
    <citation type="submission" date="2022-10" db="EMBL/GenBank/DDBJ databases">
        <authorList>
            <person name="Xie J."/>
            <person name="Shen N."/>
        </authorList>
    </citation>
    <scope>NUCLEOTIDE SEQUENCE [LARGE SCALE GENOMIC DNA]</scope>
    <source>
        <strain evidence="1 2">YIM65594</strain>
    </source>
</reference>
<evidence type="ECO:0000313" key="1">
    <source>
        <dbReference type="EMBL" id="MEB8337558.1"/>
    </source>
</evidence>
<evidence type="ECO:0000313" key="2">
    <source>
        <dbReference type="Proteomes" id="UP001354931"/>
    </source>
</evidence>
<proteinExistence type="predicted"/>
<keyword evidence="2" id="KW-1185">Reference proteome</keyword>
<organism evidence="1 2">
    <name type="scientific">Streptomyces endophyticus</name>
    <dbReference type="NCBI Taxonomy" id="714166"/>
    <lineage>
        <taxon>Bacteria</taxon>
        <taxon>Bacillati</taxon>
        <taxon>Actinomycetota</taxon>
        <taxon>Actinomycetes</taxon>
        <taxon>Kitasatosporales</taxon>
        <taxon>Streptomycetaceae</taxon>
        <taxon>Streptomyces</taxon>
    </lineage>
</organism>
<name>A0ABU6F256_9ACTN</name>
<dbReference type="InterPro" id="IPR049979">
    <property type="entry name" value="Cys_resp_CS_actino"/>
</dbReference>
<dbReference type="RefSeq" id="WP_326015232.1">
    <property type="nucleotide sequence ID" value="NZ_JAOZYC010000057.1"/>
</dbReference>
<dbReference type="Proteomes" id="UP001354931">
    <property type="component" value="Unassembled WGS sequence"/>
</dbReference>
<gene>
    <name evidence="1" type="ORF">OKJ99_08530</name>
</gene>
<dbReference type="NCBIfam" id="NF042934">
    <property type="entry name" value="cis_reg_atten"/>
    <property type="match status" value="1"/>
</dbReference>
<protein>
    <submittedName>
        <fullName evidence="1">Uncharacterized protein</fullName>
    </submittedName>
</protein>
<comment type="caution">
    <text evidence="1">The sequence shown here is derived from an EMBL/GenBank/DDBJ whole genome shotgun (WGS) entry which is preliminary data.</text>
</comment>
<dbReference type="EMBL" id="JAOZYC010000057">
    <property type="protein sequence ID" value="MEB8337558.1"/>
    <property type="molecule type" value="Genomic_DNA"/>
</dbReference>
<accession>A0ABU6F256</accession>
<sequence length="44" mass="4928">MHRRTDRVAPAALPVMAAFTLRRHIDLVRVTSAACRRAGARTRV</sequence>